<dbReference type="CDD" id="cd00207">
    <property type="entry name" value="fer2"/>
    <property type="match status" value="1"/>
</dbReference>
<dbReference type="InterPro" id="IPR040506">
    <property type="entry name" value="RACo_linker"/>
</dbReference>
<dbReference type="Pfam" id="PF14574">
    <property type="entry name" value="RACo_C_ter"/>
    <property type="match status" value="1"/>
</dbReference>
<dbReference type="SUPFAM" id="SSF54292">
    <property type="entry name" value="2Fe-2S ferredoxin-like"/>
    <property type="match status" value="1"/>
</dbReference>
<name>A0A1F2WGZ5_9ACTN</name>
<dbReference type="PROSITE" id="PS51085">
    <property type="entry name" value="2FE2S_FER_2"/>
    <property type="match status" value="1"/>
</dbReference>
<dbReference type="Proteomes" id="UP000177876">
    <property type="component" value="Unassembled WGS sequence"/>
</dbReference>
<dbReference type="Gene3D" id="3.30.420.480">
    <property type="entry name" value="Domain of unknown function (DUF4445)"/>
    <property type="match status" value="1"/>
</dbReference>
<dbReference type="InterPro" id="IPR043129">
    <property type="entry name" value="ATPase_NBD"/>
</dbReference>
<dbReference type="PANTHER" id="PTHR42895">
    <property type="entry name" value="IRON-SULFUR CLUSTER-BINDING PROTEIN-RELATED"/>
    <property type="match status" value="1"/>
</dbReference>
<organism evidence="2 3">
    <name type="scientific">Candidatus Solincola sediminis</name>
    <dbReference type="NCBI Taxonomy" id="1797199"/>
    <lineage>
        <taxon>Bacteria</taxon>
        <taxon>Bacillati</taxon>
        <taxon>Actinomycetota</taxon>
        <taxon>Candidatus Geothermincolia</taxon>
        <taxon>Candidatus Geothermincolales</taxon>
        <taxon>Candidatus Geothermincolaceae</taxon>
        <taxon>Candidatus Solincola</taxon>
    </lineage>
</organism>
<reference evidence="2 3" key="1">
    <citation type="journal article" date="2016" name="Nat. Commun.">
        <title>Thousands of microbial genomes shed light on interconnected biogeochemical processes in an aquifer system.</title>
        <authorList>
            <person name="Anantharaman K."/>
            <person name="Brown C.T."/>
            <person name="Hug L.A."/>
            <person name="Sharon I."/>
            <person name="Castelle C.J."/>
            <person name="Probst A.J."/>
            <person name="Thomas B.C."/>
            <person name="Singh A."/>
            <person name="Wilkins M.J."/>
            <person name="Karaoz U."/>
            <person name="Brodie E.L."/>
            <person name="Williams K.H."/>
            <person name="Hubbard S.S."/>
            <person name="Banfield J.F."/>
        </authorList>
    </citation>
    <scope>NUCLEOTIDE SEQUENCE [LARGE SCALE GENOMIC DNA]</scope>
</reference>
<evidence type="ECO:0000313" key="2">
    <source>
        <dbReference type="EMBL" id="OFW56129.1"/>
    </source>
</evidence>
<dbReference type="InterPro" id="IPR001041">
    <property type="entry name" value="2Fe-2S_ferredoxin-type"/>
</dbReference>
<dbReference type="GO" id="GO:0051536">
    <property type="term" value="F:iron-sulfur cluster binding"/>
    <property type="evidence" value="ECO:0007669"/>
    <property type="project" value="InterPro"/>
</dbReference>
<feature type="domain" description="2Fe-2S ferredoxin-type" evidence="1">
    <location>
        <begin position="5"/>
        <end position="94"/>
    </location>
</feature>
<dbReference type="AlphaFoldDB" id="A0A1F2WGZ5"/>
<dbReference type="EMBL" id="MELK01000048">
    <property type="protein sequence ID" value="OFW56129.1"/>
    <property type="molecule type" value="Genomic_DNA"/>
</dbReference>
<dbReference type="STRING" id="1797197.A2Y75_03130"/>
<gene>
    <name evidence="2" type="ORF">A2Y75_03130</name>
</gene>
<dbReference type="Gene3D" id="3.10.20.880">
    <property type="match status" value="1"/>
</dbReference>
<sequence length="662" mass="72367">MKQTCRVLFLPDNRFVAVPCGETILQAAMDADVHVNASCGGSGSCGKCRVVIEEGEVEREPNLKLAEGDIARGYALACQTKVLSDLKVTIPLESRIGDRRIFERKEPEPAQGHLLSAADWEERLPEWKLDPPTRKVHLVLSEPTLDDNASDAERIKRGLAIEAGMREVVIDYPVLQRVPNIIRQSDWDVTITVLDSGQGLRAVRIEQGDTTRQQSAIAIDVGTTTISAELIDLENGQILSRASDYNAQVAFGEDVITRIIYATRGTGLAKLQSVVVGTIWNLIKNLVEQAGIEYCNITHLVIAGNTTMTHLLLGLNPKYIREEPYIPSATFFPWMKSSDVGLRIAPGVYIYAIPSVASYVGGDITAGILASGVFNSDKLTLYIDIGTNGEMVLGNKEWLLSCSCSAGPAFEGGGVKNGMRATGGAIEQVRINPIDYEPMIITVGRRKPIGICGSGLIDSLSEMFLTGIINEKGKINLDLPTDRVRASEGGAEYVLVWADDSATRRNIVITEVDIDNLMRAKAAVYAGIEILLSSMDMDVSMIDELLIAGAFGRYLEVDKAIAIGLLPDIGYDKIKFVGNGSLLGAHLSAVSREMTDKVNKIAHQMTYLELSMNPNFMDHYMSALFFPHTNLDDFPSVKERLEEYRAAQKMAAEMPPEKREVG</sequence>
<dbReference type="Pfam" id="PF17650">
    <property type="entry name" value="RACo_linker"/>
    <property type="match status" value="1"/>
</dbReference>
<dbReference type="InterPro" id="IPR036010">
    <property type="entry name" value="2Fe-2S_ferredoxin-like_sf"/>
</dbReference>
<comment type="caution">
    <text evidence="2">The sequence shown here is derived from an EMBL/GenBank/DDBJ whole genome shotgun (WGS) entry which is preliminary data.</text>
</comment>
<dbReference type="Gene3D" id="3.10.20.30">
    <property type="match status" value="1"/>
</dbReference>
<dbReference type="InterPro" id="IPR042259">
    <property type="entry name" value="Raco-like_middle_sf"/>
</dbReference>
<dbReference type="Pfam" id="PF17651">
    <property type="entry name" value="Raco_middle"/>
    <property type="match status" value="1"/>
</dbReference>
<evidence type="ECO:0000313" key="3">
    <source>
        <dbReference type="Proteomes" id="UP000177876"/>
    </source>
</evidence>
<accession>A0A1F2WGZ5</accession>
<protein>
    <recommendedName>
        <fullName evidence="1">2Fe-2S ferredoxin-type domain-containing protein</fullName>
    </recommendedName>
</protein>
<dbReference type="InterPro" id="IPR012675">
    <property type="entry name" value="Beta-grasp_dom_sf"/>
</dbReference>
<dbReference type="InterPro" id="IPR041414">
    <property type="entry name" value="Raco-like_middle"/>
</dbReference>
<dbReference type="Pfam" id="PF00111">
    <property type="entry name" value="Fer2"/>
    <property type="match status" value="1"/>
</dbReference>
<dbReference type="SUPFAM" id="SSF53067">
    <property type="entry name" value="Actin-like ATPase domain"/>
    <property type="match status" value="1"/>
</dbReference>
<proteinExistence type="predicted"/>
<dbReference type="InterPro" id="IPR027980">
    <property type="entry name" value="RACo_C"/>
</dbReference>
<evidence type="ECO:0000259" key="1">
    <source>
        <dbReference type="PROSITE" id="PS51085"/>
    </source>
</evidence>
<dbReference type="PANTHER" id="PTHR42895:SF2">
    <property type="entry name" value="IRON-SULFUR CLUSTER PROTEIN"/>
    <property type="match status" value="1"/>
</dbReference>
<dbReference type="InterPro" id="IPR052911">
    <property type="entry name" value="Corrinoid_activation_enz"/>
</dbReference>